<name>A0A7M7L6F0_APIME</name>
<dbReference type="RefSeq" id="XP_026297194.1">
    <property type="nucleotide sequence ID" value="XM_026441409.1"/>
</dbReference>
<gene>
    <name evidence="4" type="primary">LOC107964531</name>
</gene>
<accession>A0A8B8H2B1</accession>
<keyword evidence="1" id="KW-1133">Transmembrane helix</keyword>
<evidence type="ECO:0000313" key="3">
    <source>
        <dbReference type="Proteomes" id="UP000005203"/>
    </source>
</evidence>
<dbReference type="Proteomes" id="UP000005203">
    <property type="component" value="Linkage group LG6"/>
</dbReference>
<keyword evidence="3" id="KW-1185">Reference proteome</keyword>
<evidence type="ECO:0000256" key="1">
    <source>
        <dbReference type="SAM" id="Phobius"/>
    </source>
</evidence>
<dbReference type="EnsemblMetazoa" id="XM_026441409">
    <property type="protein sequence ID" value="XP_026297194"/>
    <property type="gene ID" value="LOC107964531"/>
</dbReference>
<reference evidence="2" key="1">
    <citation type="submission" date="2021-01" db="UniProtKB">
        <authorList>
            <consortium name="EnsemblMetazoa"/>
        </authorList>
    </citation>
    <scope>IDENTIFICATION</scope>
    <source>
        <strain evidence="2">DH4</strain>
    </source>
</reference>
<sequence length="570" mass="67632">MYHIILNISTYMLLLSSVLTIIVLLKRQFKEWRNTPLYILSISDVLFSIFTSSILFTNFMIHITYLNHNKVNNKIFPINESTWNIEDINSNQQIKFKKFMEYTININQNNFNMIPQCNIIKIIIKYGMLFFPFTNSFVSLLIFSVQCNLNAFHLTNQYFKLLQTEEIIHKENININKFNILHIFKCNKMKKDKKFTVIFILNQWILPIIVTGLLYFSEYDTNLTNDMENKKCFSENILFLDDCYNIKFTNMSQNVNFEIYTTPLYEDYINKDLIKTSNITQVNEIISKVQNLVFSAMNDTYTIPSNIISQNVSEFLNITKYFELDIHTKTIKQNKSIESEPDINIKINIYQNDSASKIIQENVDKCFISTKFLKIHLFALIFVIYFLPILFSSILHQYGKLKCQIILKNLKAKYIMQLNDFNSKSSNSKDVIFLNKNIQESINLNKLYLIETQQEDFKQNWNEHYKDQQNISFHEKKIQLNAIHQIENMLHLFNNIKVSLLCGILLWTPLFFECLMKVFTVLYIPEWLLNITYLTGISFNTLRNIFNLKMIRLQEKNMNNKKTNSIHPIT</sequence>
<organism evidence="2">
    <name type="scientific">Apis mellifera</name>
    <name type="common">Honeybee</name>
    <dbReference type="NCBI Taxonomy" id="7460"/>
    <lineage>
        <taxon>Eukaryota</taxon>
        <taxon>Metazoa</taxon>
        <taxon>Ecdysozoa</taxon>
        <taxon>Arthropoda</taxon>
        <taxon>Hexapoda</taxon>
        <taxon>Insecta</taxon>
        <taxon>Pterygota</taxon>
        <taxon>Neoptera</taxon>
        <taxon>Endopterygota</taxon>
        <taxon>Hymenoptera</taxon>
        <taxon>Apocrita</taxon>
        <taxon>Aculeata</taxon>
        <taxon>Apoidea</taxon>
        <taxon>Anthophila</taxon>
        <taxon>Apidae</taxon>
        <taxon>Apis</taxon>
    </lineage>
</organism>
<proteinExistence type="predicted"/>
<accession>A0A7M7L6F0</accession>
<feature type="transmembrane region" description="Helical" evidence="1">
    <location>
        <begin position="195"/>
        <end position="216"/>
    </location>
</feature>
<feature type="transmembrane region" description="Helical" evidence="1">
    <location>
        <begin position="37"/>
        <end position="61"/>
    </location>
</feature>
<keyword evidence="1" id="KW-0472">Membrane</keyword>
<dbReference type="AlphaFoldDB" id="A0A7M7L6F0"/>
<feature type="transmembrane region" description="Helical" evidence="1">
    <location>
        <begin position="498"/>
        <end position="521"/>
    </location>
</feature>
<feature type="transmembrane region" description="Helical" evidence="1">
    <location>
        <begin position="527"/>
        <end position="546"/>
    </location>
</feature>
<feature type="transmembrane region" description="Helical" evidence="1">
    <location>
        <begin position="123"/>
        <end position="143"/>
    </location>
</feature>
<protein>
    <submittedName>
        <fullName evidence="4">Uncharacterized protein LOC107964531</fullName>
    </submittedName>
</protein>
<evidence type="ECO:0000313" key="2">
    <source>
        <dbReference type="EnsemblMetazoa" id="XP_026297194"/>
    </source>
</evidence>
<keyword evidence="1" id="KW-0812">Transmembrane</keyword>
<dbReference type="KEGG" id="ame:107964531"/>
<feature type="transmembrane region" description="Helical" evidence="1">
    <location>
        <begin position="375"/>
        <end position="395"/>
    </location>
</feature>
<reference evidence="4" key="2">
    <citation type="submission" date="2025-04" db="UniProtKB">
        <authorList>
            <consortium name="RefSeq"/>
        </authorList>
    </citation>
    <scope>IDENTIFICATION</scope>
    <source>
        <strain evidence="4">DH4</strain>
        <tissue evidence="4">Whole body</tissue>
    </source>
</reference>
<dbReference type="GeneID" id="107964531"/>
<feature type="transmembrane region" description="Helical" evidence="1">
    <location>
        <begin position="6"/>
        <end position="25"/>
    </location>
</feature>
<evidence type="ECO:0000313" key="4">
    <source>
        <dbReference type="RefSeq" id="XP_026297194.1"/>
    </source>
</evidence>